<dbReference type="AlphaFoldDB" id="A0A5J9T0S2"/>
<protein>
    <submittedName>
        <fullName evidence="2">Uncharacterized protein</fullName>
    </submittedName>
</protein>
<dbReference type="Gramene" id="TVU04401">
    <property type="protein sequence ID" value="TVU04401"/>
    <property type="gene ID" value="EJB05_50030"/>
</dbReference>
<dbReference type="Proteomes" id="UP000324897">
    <property type="component" value="Unassembled WGS sequence"/>
</dbReference>
<keyword evidence="1" id="KW-0812">Transmembrane</keyword>
<dbReference type="Gramene" id="TVU04402">
    <property type="protein sequence ID" value="TVU04402"/>
    <property type="gene ID" value="EJB05_50031"/>
</dbReference>
<sequence length="106" mass="11666">MGPASSTCQVPTLEKKRINALQIPSWICQACTRLPLFFRRFASFLVIISAVASAAVDIGESLERMQRLQHVRRNASGIEDEMPMKEAASLNRISALPVRSSTMCSA</sequence>
<evidence type="ECO:0000313" key="2">
    <source>
        <dbReference type="EMBL" id="TVU04401.1"/>
    </source>
</evidence>
<gene>
    <name evidence="2" type="ORF">EJB05_50030</name>
    <name evidence="3" type="ORF">EJB05_50031</name>
</gene>
<comment type="caution">
    <text evidence="2">The sequence shown here is derived from an EMBL/GenBank/DDBJ whole genome shotgun (WGS) entry which is preliminary data.</text>
</comment>
<evidence type="ECO:0000313" key="4">
    <source>
        <dbReference type="Proteomes" id="UP000324897"/>
    </source>
</evidence>
<organism evidence="2 4">
    <name type="scientific">Eragrostis curvula</name>
    <name type="common">weeping love grass</name>
    <dbReference type="NCBI Taxonomy" id="38414"/>
    <lineage>
        <taxon>Eukaryota</taxon>
        <taxon>Viridiplantae</taxon>
        <taxon>Streptophyta</taxon>
        <taxon>Embryophyta</taxon>
        <taxon>Tracheophyta</taxon>
        <taxon>Spermatophyta</taxon>
        <taxon>Magnoliopsida</taxon>
        <taxon>Liliopsida</taxon>
        <taxon>Poales</taxon>
        <taxon>Poaceae</taxon>
        <taxon>PACMAD clade</taxon>
        <taxon>Chloridoideae</taxon>
        <taxon>Eragrostideae</taxon>
        <taxon>Eragrostidinae</taxon>
        <taxon>Eragrostis</taxon>
    </lineage>
</organism>
<dbReference type="EMBL" id="RWGY01000061">
    <property type="protein sequence ID" value="TVU04401.1"/>
    <property type="molecule type" value="Genomic_DNA"/>
</dbReference>
<proteinExistence type="predicted"/>
<evidence type="ECO:0000313" key="3">
    <source>
        <dbReference type="EMBL" id="TVU04402.1"/>
    </source>
</evidence>
<evidence type="ECO:0000256" key="1">
    <source>
        <dbReference type="SAM" id="Phobius"/>
    </source>
</evidence>
<reference evidence="2 4" key="1">
    <citation type="journal article" date="2019" name="Sci. Rep.">
        <title>A high-quality genome of Eragrostis curvula grass provides insights into Poaceae evolution and supports new strategies to enhance forage quality.</title>
        <authorList>
            <person name="Carballo J."/>
            <person name="Santos B.A.C.M."/>
            <person name="Zappacosta D."/>
            <person name="Garbus I."/>
            <person name="Selva J.P."/>
            <person name="Gallo C.A."/>
            <person name="Diaz A."/>
            <person name="Albertini E."/>
            <person name="Caccamo M."/>
            <person name="Echenique V."/>
        </authorList>
    </citation>
    <scope>NUCLEOTIDE SEQUENCE [LARGE SCALE GENOMIC DNA]</scope>
    <source>
        <strain evidence="4">cv. Victoria</strain>
        <tissue evidence="2">Leaf</tissue>
    </source>
</reference>
<feature type="non-terminal residue" evidence="2">
    <location>
        <position position="1"/>
    </location>
</feature>
<name>A0A5J9T0S2_9POAL</name>
<feature type="transmembrane region" description="Helical" evidence="1">
    <location>
        <begin position="41"/>
        <end position="59"/>
    </location>
</feature>
<keyword evidence="4" id="KW-1185">Reference proteome</keyword>
<keyword evidence="1" id="KW-0472">Membrane</keyword>
<accession>A0A5J9T0S2</accession>
<dbReference type="EMBL" id="RWGY01000061">
    <property type="protein sequence ID" value="TVU04402.1"/>
    <property type="molecule type" value="Genomic_DNA"/>
</dbReference>
<keyword evidence="1" id="KW-1133">Transmembrane helix</keyword>